<keyword evidence="3" id="KW-1185">Reference proteome</keyword>
<proteinExistence type="predicted"/>
<dbReference type="EMBL" id="JACSDY010000002">
    <property type="protein sequence ID" value="KAF7435581.1"/>
    <property type="molecule type" value="Genomic_DNA"/>
</dbReference>
<dbReference type="AlphaFoldDB" id="A0A834PCJ2"/>
<feature type="compositionally biased region" description="Polar residues" evidence="1">
    <location>
        <begin position="112"/>
        <end position="122"/>
    </location>
</feature>
<evidence type="ECO:0000313" key="2">
    <source>
        <dbReference type="EMBL" id="KAF7435581.1"/>
    </source>
</evidence>
<accession>A0A834PCJ2</accession>
<dbReference type="Proteomes" id="UP000600918">
    <property type="component" value="Unassembled WGS sequence"/>
</dbReference>
<evidence type="ECO:0000313" key="3">
    <source>
        <dbReference type="Proteomes" id="UP000600918"/>
    </source>
</evidence>
<organism evidence="2 3">
    <name type="scientific">Vespula pensylvanica</name>
    <name type="common">Western yellow jacket</name>
    <name type="synonym">Wasp</name>
    <dbReference type="NCBI Taxonomy" id="30213"/>
    <lineage>
        <taxon>Eukaryota</taxon>
        <taxon>Metazoa</taxon>
        <taxon>Ecdysozoa</taxon>
        <taxon>Arthropoda</taxon>
        <taxon>Hexapoda</taxon>
        <taxon>Insecta</taxon>
        <taxon>Pterygota</taxon>
        <taxon>Neoptera</taxon>
        <taxon>Endopterygota</taxon>
        <taxon>Hymenoptera</taxon>
        <taxon>Apocrita</taxon>
        <taxon>Aculeata</taxon>
        <taxon>Vespoidea</taxon>
        <taxon>Vespidae</taxon>
        <taxon>Vespinae</taxon>
        <taxon>Vespula</taxon>
    </lineage>
</organism>
<comment type="caution">
    <text evidence="2">The sequence shown here is derived from an EMBL/GenBank/DDBJ whole genome shotgun (WGS) entry which is preliminary data.</text>
</comment>
<protein>
    <submittedName>
        <fullName evidence="2">Uncharacterized protein</fullName>
    </submittedName>
</protein>
<name>A0A834PCJ2_VESPE</name>
<reference evidence="2" key="1">
    <citation type="journal article" date="2020" name="G3 (Bethesda)">
        <title>High-Quality Assemblies for Three Invasive Social Wasps from the &lt;i&gt;Vespula&lt;/i&gt; Genus.</title>
        <authorList>
            <person name="Harrop T.W.R."/>
            <person name="Guhlin J."/>
            <person name="McLaughlin G.M."/>
            <person name="Permina E."/>
            <person name="Stockwell P."/>
            <person name="Gilligan J."/>
            <person name="Le Lec M.F."/>
            <person name="Gruber M.A.M."/>
            <person name="Quinn O."/>
            <person name="Lovegrove M."/>
            <person name="Duncan E.J."/>
            <person name="Remnant E.J."/>
            <person name="Van Eeckhoven J."/>
            <person name="Graham B."/>
            <person name="Knapp R.A."/>
            <person name="Langford K.W."/>
            <person name="Kronenberg Z."/>
            <person name="Press M.O."/>
            <person name="Eacker S.M."/>
            <person name="Wilson-Rankin E.E."/>
            <person name="Purcell J."/>
            <person name="Lester P.J."/>
            <person name="Dearden P.K."/>
        </authorList>
    </citation>
    <scope>NUCLEOTIDE SEQUENCE</scope>
    <source>
        <strain evidence="2">Volc-1</strain>
    </source>
</reference>
<feature type="region of interest" description="Disordered" evidence="1">
    <location>
        <begin position="94"/>
        <end position="122"/>
    </location>
</feature>
<evidence type="ECO:0000256" key="1">
    <source>
        <dbReference type="SAM" id="MobiDB-lite"/>
    </source>
</evidence>
<gene>
    <name evidence="2" type="ORF">H0235_003772</name>
</gene>
<sequence length="122" mass="13675">MKQLLVGCGDGEVKGEGFSTTTTMTTTTTTRTTMSAFDWREVDEDEAARTMKTDVREKAARIVRIEAPYQDSLRVLPVTVLCIKGLPLTPSFPFFDDEKDRNRRKKDGIKRNISNSVKEVGA</sequence>